<protein>
    <recommendedName>
        <fullName evidence="2 6">D-ribose pyranase</fullName>
        <ecNumber evidence="2 6">5.4.99.62</ecNumber>
    </recommendedName>
</protein>
<dbReference type="OrthoDB" id="9805009at2"/>
<keyword evidence="4 6" id="KW-0413">Isomerase</keyword>
<dbReference type="Gene3D" id="3.40.1650.10">
    <property type="entry name" value="RbsD-like domain"/>
    <property type="match status" value="1"/>
</dbReference>
<dbReference type="AlphaFoldDB" id="A0A379C9I9"/>
<comment type="pathway">
    <text evidence="6">Carbohydrate metabolism; D-ribose degradation; D-ribose 5-phosphate from beta-D-ribopyranose: step 1/2.</text>
</comment>
<gene>
    <name evidence="6 7" type="primary">rbsD</name>
    <name evidence="7" type="ORF">NCTC12872_00903</name>
</gene>
<dbReference type="GO" id="GO:0005829">
    <property type="term" value="C:cytosol"/>
    <property type="evidence" value="ECO:0007669"/>
    <property type="project" value="TreeGrafter"/>
</dbReference>
<evidence type="ECO:0000256" key="2">
    <source>
        <dbReference type="ARBA" id="ARBA00012862"/>
    </source>
</evidence>
<dbReference type="PANTHER" id="PTHR37831:SF1">
    <property type="entry name" value="D-RIBOSE PYRANASE"/>
    <property type="match status" value="1"/>
</dbReference>
<reference evidence="7 8" key="1">
    <citation type="submission" date="2018-06" db="EMBL/GenBank/DDBJ databases">
        <authorList>
            <consortium name="Pathogen Informatics"/>
            <person name="Doyle S."/>
        </authorList>
    </citation>
    <scope>NUCLEOTIDE SEQUENCE [LARGE SCALE GENOMIC DNA]</scope>
    <source>
        <strain evidence="7 8">NCTC12872</strain>
    </source>
</reference>
<comment type="catalytic activity">
    <reaction evidence="1 6">
        <text>beta-D-ribopyranose = beta-D-ribofuranose</text>
        <dbReference type="Rhea" id="RHEA:25432"/>
        <dbReference type="ChEBI" id="CHEBI:27476"/>
        <dbReference type="ChEBI" id="CHEBI:47002"/>
        <dbReference type="EC" id="5.4.99.62"/>
    </reaction>
</comment>
<dbReference type="SUPFAM" id="SSF102546">
    <property type="entry name" value="RbsD-like"/>
    <property type="match status" value="1"/>
</dbReference>
<dbReference type="GO" id="GO:0062193">
    <property type="term" value="F:D-ribose pyranase activity"/>
    <property type="evidence" value="ECO:0007669"/>
    <property type="project" value="UniProtKB-EC"/>
</dbReference>
<comment type="function">
    <text evidence="6">Catalyzes the interconversion of beta-pyran and beta-furan forms of D-ribose.</text>
</comment>
<dbReference type="GO" id="GO:0016872">
    <property type="term" value="F:intramolecular lyase activity"/>
    <property type="evidence" value="ECO:0007669"/>
    <property type="project" value="UniProtKB-UniRule"/>
</dbReference>
<evidence type="ECO:0000313" key="7">
    <source>
        <dbReference type="EMBL" id="SUB58934.1"/>
    </source>
</evidence>
<dbReference type="PANTHER" id="PTHR37831">
    <property type="entry name" value="D-RIBOSE PYRANASE"/>
    <property type="match status" value="1"/>
</dbReference>
<evidence type="ECO:0000256" key="1">
    <source>
        <dbReference type="ARBA" id="ARBA00000223"/>
    </source>
</evidence>
<evidence type="ECO:0000256" key="5">
    <source>
        <dbReference type="ARBA" id="ARBA00023277"/>
    </source>
</evidence>
<dbReference type="InterPro" id="IPR023064">
    <property type="entry name" value="D-ribose_pyranase"/>
</dbReference>
<keyword evidence="8" id="KW-1185">Reference proteome</keyword>
<proteinExistence type="inferred from homology"/>
<dbReference type="EMBL" id="UGTA01000001">
    <property type="protein sequence ID" value="SUB58934.1"/>
    <property type="molecule type" value="Genomic_DNA"/>
</dbReference>
<dbReference type="GO" id="GO:0048029">
    <property type="term" value="F:monosaccharide binding"/>
    <property type="evidence" value="ECO:0007669"/>
    <property type="project" value="InterPro"/>
</dbReference>
<evidence type="ECO:0000256" key="3">
    <source>
        <dbReference type="ARBA" id="ARBA00022490"/>
    </source>
</evidence>
<dbReference type="EC" id="5.4.99.62" evidence="2 6"/>
<dbReference type="Pfam" id="PF05025">
    <property type="entry name" value="RbsD_FucU"/>
    <property type="match status" value="1"/>
</dbReference>
<dbReference type="UniPathway" id="UPA00916">
    <property type="reaction ID" value="UER00888"/>
</dbReference>
<comment type="subcellular location">
    <subcellularLocation>
        <location evidence="6">Cytoplasm</location>
    </subcellularLocation>
</comment>
<dbReference type="InterPro" id="IPR023750">
    <property type="entry name" value="RbsD-like_sf"/>
</dbReference>
<evidence type="ECO:0000256" key="4">
    <source>
        <dbReference type="ARBA" id="ARBA00023235"/>
    </source>
</evidence>
<feature type="binding site" evidence="6">
    <location>
        <position position="28"/>
    </location>
    <ligand>
        <name>substrate</name>
    </ligand>
</feature>
<feature type="binding site" evidence="6">
    <location>
        <position position="106"/>
    </location>
    <ligand>
        <name>substrate</name>
    </ligand>
</feature>
<dbReference type="HAMAP" id="MF_01661">
    <property type="entry name" value="D_rib_pyranase"/>
    <property type="match status" value="1"/>
</dbReference>
<dbReference type="InterPro" id="IPR007721">
    <property type="entry name" value="RbsD_FucU"/>
</dbReference>
<dbReference type="Proteomes" id="UP000255417">
    <property type="component" value="Unassembled WGS sequence"/>
</dbReference>
<keyword evidence="3 6" id="KW-0963">Cytoplasm</keyword>
<feature type="binding site" evidence="6">
    <location>
        <begin position="128"/>
        <end position="130"/>
    </location>
    <ligand>
        <name>substrate</name>
    </ligand>
</feature>
<evidence type="ECO:0000313" key="8">
    <source>
        <dbReference type="Proteomes" id="UP000255417"/>
    </source>
</evidence>
<feature type="active site" description="Proton donor" evidence="6">
    <location>
        <position position="20"/>
    </location>
</feature>
<dbReference type="GO" id="GO:0019303">
    <property type="term" value="P:D-ribose catabolic process"/>
    <property type="evidence" value="ECO:0007669"/>
    <property type="project" value="UniProtKB-UniRule"/>
</dbReference>
<comment type="similarity">
    <text evidence="6">Belongs to the RbsD / FucU family. RbsD subfamily.</text>
</comment>
<sequence>MKKNMLLNSPLSQVISLMGHTDGITLCDAGLPIPEANNRIDLALVKDVPKFVEVLKATIEELFVERVLLAEEIKTVNPAVYQQVLTILSELEQKQNNNIQIDFVSHEQFKQKTKETKAFVRSGECSPYANIILYSGVPF</sequence>
<keyword evidence="5 6" id="KW-0119">Carbohydrate metabolism</keyword>
<organism evidence="7 8">
    <name type="scientific">Phocoenobacter uteri</name>
    <dbReference type="NCBI Taxonomy" id="146806"/>
    <lineage>
        <taxon>Bacteria</taxon>
        <taxon>Pseudomonadati</taxon>
        <taxon>Pseudomonadota</taxon>
        <taxon>Gammaproteobacteria</taxon>
        <taxon>Pasteurellales</taxon>
        <taxon>Pasteurellaceae</taxon>
        <taxon>Phocoenobacter</taxon>
    </lineage>
</organism>
<name>A0A379C9I9_9PAST</name>
<evidence type="ECO:0000256" key="6">
    <source>
        <dbReference type="HAMAP-Rule" id="MF_01661"/>
    </source>
</evidence>
<dbReference type="NCBIfam" id="NF008761">
    <property type="entry name" value="PRK11797.1"/>
    <property type="match status" value="1"/>
</dbReference>
<dbReference type="RefSeq" id="WP_115315439.1">
    <property type="nucleotide sequence ID" value="NZ_LWIF01000001.1"/>
</dbReference>
<comment type="subunit">
    <text evidence="6">Homodecamer.</text>
</comment>
<accession>A0A379C9I9</accession>